<sequence>MDGTTGGWNQSKPLLRHIERHYVLLPQIIPVHSSADADTVPVPGDGDVGFRDKTPPCVGSQSENLESGRPIEGRPINFPGPQDFVGVVTRFESEGAMRTGLYPFREINCRRRKDHALFSAQESPRPVGDAGKAEKEKVAAGASNGKGSVHGRNSGERMASAVFIPDDVVFEILVRLPVNRCSDPESINGLICLNGPKPRFCNLSTRESVTLPPSRLSFPESCFSLGFDSCSNTYKILKASITYQPGSCVCEILTLGSKTWREVTVDSYYFPVLKYLQIICVLGSLYWDHELLDAIVAFGLVEERFRLVPPPAGVPTAQYSSLAQLDGRLVMVNYRGLISGDTIPIWVLEDDQNGIWSMKQRIVFSSISNGVWSMKQRIVLS</sequence>
<dbReference type="NCBIfam" id="TIGR01640">
    <property type="entry name" value="F_box_assoc_1"/>
    <property type="match status" value="1"/>
</dbReference>
<feature type="region of interest" description="Disordered" evidence="1">
    <location>
        <begin position="50"/>
        <end position="78"/>
    </location>
</feature>
<dbReference type="AlphaFoldDB" id="A5BF29"/>
<proteinExistence type="predicted"/>
<feature type="region of interest" description="Disordered" evidence="1">
    <location>
        <begin position="118"/>
        <end position="153"/>
    </location>
</feature>
<dbReference type="InterPro" id="IPR017451">
    <property type="entry name" value="F-box-assoc_interact_dom"/>
</dbReference>
<gene>
    <name evidence="3" type="ORF">VITISV_038172</name>
</gene>
<dbReference type="PANTHER" id="PTHR31111:SF138">
    <property type="entry name" value="F-BOX ASSOCIATED DOMAIN-CONTAINING PROTEIN"/>
    <property type="match status" value="1"/>
</dbReference>
<dbReference type="InterPro" id="IPR013187">
    <property type="entry name" value="F-box-assoc_dom_typ3"/>
</dbReference>
<dbReference type="Pfam" id="PF08268">
    <property type="entry name" value="FBA_3"/>
    <property type="match status" value="1"/>
</dbReference>
<dbReference type="OrthoDB" id="687122at2759"/>
<evidence type="ECO:0000256" key="1">
    <source>
        <dbReference type="SAM" id="MobiDB-lite"/>
    </source>
</evidence>
<organism evidence="3">
    <name type="scientific">Vitis vinifera</name>
    <name type="common">Grape</name>
    <dbReference type="NCBI Taxonomy" id="29760"/>
    <lineage>
        <taxon>Eukaryota</taxon>
        <taxon>Viridiplantae</taxon>
        <taxon>Streptophyta</taxon>
        <taxon>Embryophyta</taxon>
        <taxon>Tracheophyta</taxon>
        <taxon>Spermatophyta</taxon>
        <taxon>Magnoliopsida</taxon>
        <taxon>eudicotyledons</taxon>
        <taxon>Gunneridae</taxon>
        <taxon>Pentapetalae</taxon>
        <taxon>rosids</taxon>
        <taxon>Vitales</taxon>
        <taxon>Vitaceae</taxon>
        <taxon>Viteae</taxon>
        <taxon>Vitis</taxon>
    </lineage>
</organism>
<evidence type="ECO:0000313" key="3">
    <source>
        <dbReference type="EMBL" id="CAN70090.1"/>
    </source>
</evidence>
<reference evidence="3" key="1">
    <citation type="journal article" date="2007" name="PLoS ONE">
        <title>The first genome sequence of an elite grapevine cultivar (Pinot noir Vitis vinifera L.): coping with a highly heterozygous genome.</title>
        <authorList>
            <person name="Velasco R."/>
            <person name="Zharkikh A."/>
            <person name="Troggio M."/>
            <person name="Cartwright D.A."/>
            <person name="Cestaro A."/>
            <person name="Pruss D."/>
            <person name="Pindo M."/>
            <person name="FitzGerald L.M."/>
            <person name="Vezzulli S."/>
            <person name="Reid J."/>
            <person name="Malacarne G."/>
            <person name="Iliev D."/>
            <person name="Coppola G."/>
            <person name="Wardell B."/>
            <person name="Micheletti D."/>
            <person name="Macalma T."/>
            <person name="Facci M."/>
            <person name="Mitchell J.T."/>
            <person name="Perazzolli M."/>
            <person name="Eldredge G."/>
            <person name="Gatto P."/>
            <person name="Oyzerski R."/>
            <person name="Moretto M."/>
            <person name="Gutin N."/>
            <person name="Stefanini M."/>
            <person name="Chen Y."/>
            <person name="Segala C."/>
            <person name="Davenport C."/>
            <person name="Dematte L."/>
            <person name="Mraz A."/>
            <person name="Battilana J."/>
            <person name="Stormo K."/>
            <person name="Costa F."/>
            <person name="Tao Q."/>
            <person name="Si-Ammour A."/>
            <person name="Harkins T."/>
            <person name="Lackey A."/>
            <person name="Perbost C."/>
            <person name="Taillon B."/>
            <person name="Stella A."/>
            <person name="Solovyev V."/>
            <person name="Fawcett J.A."/>
            <person name="Sterck L."/>
            <person name="Vandepoele K."/>
            <person name="Grando S.M."/>
            <person name="Toppo S."/>
            <person name="Moser C."/>
            <person name="Lanchbury J."/>
            <person name="Bogden R."/>
            <person name="Skolnick M."/>
            <person name="Sgaramella V."/>
            <person name="Bhatnagar S.K."/>
            <person name="Fontana P."/>
            <person name="Gutin A."/>
            <person name="Van de Peer Y."/>
            <person name="Salamini F."/>
            <person name="Viola R."/>
        </authorList>
    </citation>
    <scope>NUCLEOTIDE SEQUENCE</scope>
</reference>
<dbReference type="EMBL" id="AM457256">
    <property type="protein sequence ID" value="CAN70090.1"/>
    <property type="molecule type" value="Genomic_DNA"/>
</dbReference>
<name>A5BF29_VITVI</name>
<protein>
    <recommendedName>
        <fullName evidence="2">F-box associated beta-propeller type 3 domain-containing protein</fullName>
    </recommendedName>
</protein>
<feature type="domain" description="F-box associated beta-propeller type 3" evidence="2">
    <location>
        <begin position="182"/>
        <end position="363"/>
    </location>
</feature>
<evidence type="ECO:0000259" key="2">
    <source>
        <dbReference type="Pfam" id="PF08268"/>
    </source>
</evidence>
<accession>A5BF29</accession>
<dbReference type="PANTHER" id="PTHR31111">
    <property type="entry name" value="BNAA05G37150D PROTEIN-RELATED"/>
    <property type="match status" value="1"/>
</dbReference>